<keyword evidence="2" id="KW-0812">Transmembrane</keyword>
<sequence>MTTTPDSKVRAALDGATRVEGLTFDPEAVLHEGHRVVRRRRIAATGLTAAATAVVAVVAVQLGTGQPRALPAGPSTSPTAVVTALHESGQLSTNGSSEVQVMSGPGLRLEVESTSGGKVRETWQVLQGTKTVRTVRREVPRPQVGGSSLLLPTDGGLPGVIAGWVDTGSPRTLNVSPRFVPPTASSGETTSTTGLVPSGGGSASTRRLFITQVGRVMPDQLAGLTWSEMVDAADPVKQGFRAALTANPRSDIARALLTAPDGDQWVAWSDDSHFGLLSGRGVQPGPDGSGPIQTLPVPARTGLGTTPDLLFGWANGTAGVTATSSDPADRLVVSFDPAGGRTAFLVAPQPPSLRIKGAVTVTVGGSSTTVGFAGTGQG</sequence>
<keyword evidence="2" id="KW-0472">Membrane</keyword>
<dbReference type="RefSeq" id="WP_343991942.1">
    <property type="nucleotide sequence ID" value="NZ_BAAANB010000021.1"/>
</dbReference>
<gene>
    <name evidence="3" type="ORF">GCM10009740_25890</name>
</gene>
<name>A0ABN2UE19_9MICO</name>
<accession>A0ABN2UE19</accession>
<reference evidence="3 4" key="1">
    <citation type="journal article" date="2019" name="Int. J. Syst. Evol. Microbiol.">
        <title>The Global Catalogue of Microorganisms (GCM) 10K type strain sequencing project: providing services to taxonomists for standard genome sequencing and annotation.</title>
        <authorList>
            <consortium name="The Broad Institute Genomics Platform"/>
            <consortium name="The Broad Institute Genome Sequencing Center for Infectious Disease"/>
            <person name="Wu L."/>
            <person name="Ma J."/>
        </authorList>
    </citation>
    <scope>NUCLEOTIDE SEQUENCE [LARGE SCALE GENOMIC DNA]</scope>
    <source>
        <strain evidence="3 4">JCM 14283</strain>
    </source>
</reference>
<keyword evidence="2" id="KW-1133">Transmembrane helix</keyword>
<feature type="compositionally biased region" description="Low complexity" evidence="1">
    <location>
        <begin position="183"/>
        <end position="194"/>
    </location>
</feature>
<evidence type="ECO:0000313" key="3">
    <source>
        <dbReference type="EMBL" id="GAA2034109.1"/>
    </source>
</evidence>
<keyword evidence="4" id="KW-1185">Reference proteome</keyword>
<comment type="caution">
    <text evidence="3">The sequence shown here is derived from an EMBL/GenBank/DDBJ whole genome shotgun (WGS) entry which is preliminary data.</text>
</comment>
<protein>
    <recommendedName>
        <fullName evidence="5">Anti-sigma factor</fullName>
    </recommendedName>
</protein>
<evidence type="ECO:0008006" key="5">
    <source>
        <dbReference type="Google" id="ProtNLM"/>
    </source>
</evidence>
<dbReference type="Proteomes" id="UP001501285">
    <property type="component" value="Unassembled WGS sequence"/>
</dbReference>
<evidence type="ECO:0000256" key="2">
    <source>
        <dbReference type="SAM" id="Phobius"/>
    </source>
</evidence>
<evidence type="ECO:0000256" key="1">
    <source>
        <dbReference type="SAM" id="MobiDB-lite"/>
    </source>
</evidence>
<dbReference type="EMBL" id="BAAANB010000021">
    <property type="protein sequence ID" value="GAA2034109.1"/>
    <property type="molecule type" value="Genomic_DNA"/>
</dbReference>
<organism evidence="3 4">
    <name type="scientific">Terrabacter terrae</name>
    <dbReference type="NCBI Taxonomy" id="318434"/>
    <lineage>
        <taxon>Bacteria</taxon>
        <taxon>Bacillati</taxon>
        <taxon>Actinomycetota</taxon>
        <taxon>Actinomycetes</taxon>
        <taxon>Micrococcales</taxon>
        <taxon>Intrasporangiaceae</taxon>
        <taxon>Terrabacter</taxon>
    </lineage>
</organism>
<feature type="transmembrane region" description="Helical" evidence="2">
    <location>
        <begin position="42"/>
        <end position="62"/>
    </location>
</feature>
<proteinExistence type="predicted"/>
<feature type="region of interest" description="Disordered" evidence="1">
    <location>
        <begin position="179"/>
        <end position="202"/>
    </location>
</feature>
<evidence type="ECO:0000313" key="4">
    <source>
        <dbReference type="Proteomes" id="UP001501285"/>
    </source>
</evidence>